<dbReference type="RefSeq" id="XP_012653051.1">
    <property type="nucleotide sequence ID" value="XM_012797597.1"/>
</dbReference>
<feature type="compositionally biased region" description="Basic and acidic residues" evidence="1">
    <location>
        <begin position="241"/>
        <end position="253"/>
    </location>
</feature>
<dbReference type="EMBL" id="GG662703">
    <property type="protein sequence ID" value="EWS74374.1"/>
    <property type="molecule type" value="Genomic_DNA"/>
</dbReference>
<evidence type="ECO:0000313" key="2">
    <source>
        <dbReference type="EMBL" id="EWS74374.1"/>
    </source>
</evidence>
<evidence type="ECO:0000256" key="1">
    <source>
        <dbReference type="SAM" id="MobiDB-lite"/>
    </source>
</evidence>
<dbReference type="GeneID" id="24438106"/>
<accession>W7XJW0</accession>
<sequence length="606" mass="72474">MVITTSDNYSMSNNQAIVNYQKLNIQKKLARTIKILKNEYQNEIDLTNSFIRSVQQDQYDFTSYRNCNITDKILEDDFKDNKQIKKLYNQNQWVSSNNNHQNSNFIIQLQNDMNKKIKFRTTLNSSALKLEQNQLNMEIYDNKDIFIDKLVQLFPLHIQIQPKIQKIQDDKINIQSNQNPKFQQKQCQQEDQQQEIKQIIQIKEEDKQQEQKNDQQQQNQHSLNLNHFGQQFLEEAQDEFEQVKQQKNMEQKQIEQQTEQNKVEQEEEEQDEQLKRQQLDHEKQINIQKEMYLLNIKNSSDNGKIMYFNSNLQLEKSEFIKFRLQIDDRSIILSQTSTFSCVRQVGQQIEIYLSISQECKQANKEIKEFNPQMLFYCQISQNLVQLDTINFAEYIDVDYLQDELQQRSITCDEQFLYLLNGVFQQRDSTILEMQTCKKIDLVNKKLIQMDQCQFLIQDEETTPIYLFNTQDNIFYGGIPIFGNGDDSNQNLLMQVYDKQENRWYSHQTKIKEDCKYIFCSGKQKNSFYQLVFKQKLKQKNKQVQNYIYTVNLYKLEGEAFKQTQLPEITLELSQRQFIVTNNNIPGKVMISSWEHSIELKDIHVEQ</sequence>
<protein>
    <submittedName>
        <fullName evidence="2">Uncharacterized protein</fullName>
    </submittedName>
</protein>
<keyword evidence="3" id="KW-1185">Reference proteome</keyword>
<dbReference type="AlphaFoldDB" id="W7XJW0"/>
<proteinExistence type="predicted"/>
<evidence type="ECO:0000313" key="3">
    <source>
        <dbReference type="Proteomes" id="UP000009168"/>
    </source>
</evidence>
<dbReference type="InParanoid" id="W7XJW0"/>
<organism evidence="2 3">
    <name type="scientific">Tetrahymena thermophila (strain SB210)</name>
    <dbReference type="NCBI Taxonomy" id="312017"/>
    <lineage>
        <taxon>Eukaryota</taxon>
        <taxon>Sar</taxon>
        <taxon>Alveolata</taxon>
        <taxon>Ciliophora</taxon>
        <taxon>Intramacronucleata</taxon>
        <taxon>Oligohymenophorea</taxon>
        <taxon>Hymenostomatida</taxon>
        <taxon>Tetrahymenina</taxon>
        <taxon>Tetrahymenidae</taxon>
        <taxon>Tetrahymena</taxon>
    </lineage>
</organism>
<feature type="region of interest" description="Disordered" evidence="1">
    <location>
        <begin position="239"/>
        <end position="280"/>
    </location>
</feature>
<dbReference type="KEGG" id="tet:TTHERM_000266278"/>
<name>W7XJW0_TETTS</name>
<dbReference type="Proteomes" id="UP000009168">
    <property type="component" value="Unassembled WGS sequence"/>
</dbReference>
<gene>
    <name evidence="2" type="ORF">TTHERM_000266278</name>
</gene>
<reference evidence="3" key="1">
    <citation type="journal article" date="2006" name="PLoS Biol.">
        <title>Macronuclear genome sequence of the ciliate Tetrahymena thermophila, a model eukaryote.</title>
        <authorList>
            <person name="Eisen J.A."/>
            <person name="Coyne R.S."/>
            <person name="Wu M."/>
            <person name="Wu D."/>
            <person name="Thiagarajan M."/>
            <person name="Wortman J.R."/>
            <person name="Badger J.H."/>
            <person name="Ren Q."/>
            <person name="Amedeo P."/>
            <person name="Jones K.M."/>
            <person name="Tallon L.J."/>
            <person name="Delcher A.L."/>
            <person name="Salzberg S.L."/>
            <person name="Silva J.C."/>
            <person name="Haas B.J."/>
            <person name="Majoros W.H."/>
            <person name="Farzad M."/>
            <person name="Carlton J.M."/>
            <person name="Smith R.K. Jr."/>
            <person name="Garg J."/>
            <person name="Pearlman R.E."/>
            <person name="Karrer K.M."/>
            <person name="Sun L."/>
            <person name="Manning G."/>
            <person name="Elde N.C."/>
            <person name="Turkewitz A.P."/>
            <person name="Asai D.J."/>
            <person name="Wilkes D.E."/>
            <person name="Wang Y."/>
            <person name="Cai H."/>
            <person name="Collins K."/>
            <person name="Stewart B.A."/>
            <person name="Lee S.R."/>
            <person name="Wilamowska K."/>
            <person name="Weinberg Z."/>
            <person name="Ruzzo W.L."/>
            <person name="Wloga D."/>
            <person name="Gaertig J."/>
            <person name="Frankel J."/>
            <person name="Tsao C.-C."/>
            <person name="Gorovsky M.A."/>
            <person name="Keeling P.J."/>
            <person name="Waller R.F."/>
            <person name="Patron N.J."/>
            <person name="Cherry J.M."/>
            <person name="Stover N.A."/>
            <person name="Krieger C.J."/>
            <person name="del Toro C."/>
            <person name="Ryder H.F."/>
            <person name="Williamson S.C."/>
            <person name="Barbeau R.A."/>
            <person name="Hamilton E.P."/>
            <person name="Orias E."/>
        </authorList>
    </citation>
    <scope>NUCLEOTIDE SEQUENCE [LARGE SCALE GENOMIC DNA]</scope>
    <source>
        <strain evidence="3">SB210</strain>
    </source>
</reference>